<organism evidence="2 3">
    <name type="scientific">Sphingobacterium faecale</name>
    <dbReference type="NCBI Taxonomy" id="2803775"/>
    <lineage>
        <taxon>Bacteria</taxon>
        <taxon>Pseudomonadati</taxon>
        <taxon>Bacteroidota</taxon>
        <taxon>Sphingobacteriia</taxon>
        <taxon>Sphingobacteriales</taxon>
        <taxon>Sphingobacteriaceae</taxon>
        <taxon>Sphingobacterium</taxon>
    </lineage>
</organism>
<evidence type="ECO:0000313" key="2">
    <source>
        <dbReference type="EMBL" id="MBL1411220.1"/>
    </source>
</evidence>
<feature type="transmembrane region" description="Helical" evidence="1">
    <location>
        <begin position="106"/>
        <end position="127"/>
    </location>
</feature>
<keyword evidence="1" id="KW-0812">Transmembrane</keyword>
<feature type="transmembrane region" description="Helical" evidence="1">
    <location>
        <begin position="60"/>
        <end position="76"/>
    </location>
</feature>
<keyword evidence="1" id="KW-1133">Transmembrane helix</keyword>
<reference evidence="2 3" key="1">
    <citation type="submission" date="2021-01" db="EMBL/GenBank/DDBJ databases">
        <title>C459-1 draft genome sequence.</title>
        <authorList>
            <person name="Zhang X.-F."/>
        </authorList>
    </citation>
    <scope>NUCLEOTIDE SEQUENCE [LARGE SCALE GENOMIC DNA]</scope>
    <source>
        <strain evidence="3">C459-1</strain>
    </source>
</reference>
<dbReference type="RefSeq" id="WP_202104949.1">
    <property type="nucleotide sequence ID" value="NZ_JAERTY010000013.1"/>
</dbReference>
<evidence type="ECO:0000256" key="1">
    <source>
        <dbReference type="SAM" id="Phobius"/>
    </source>
</evidence>
<proteinExistence type="predicted"/>
<comment type="caution">
    <text evidence="2">The sequence shown here is derived from an EMBL/GenBank/DDBJ whole genome shotgun (WGS) entry which is preliminary data.</text>
</comment>
<dbReference type="Proteomes" id="UP000625283">
    <property type="component" value="Unassembled WGS sequence"/>
</dbReference>
<dbReference type="EMBL" id="JAERTY010000013">
    <property type="protein sequence ID" value="MBL1411220.1"/>
    <property type="molecule type" value="Genomic_DNA"/>
</dbReference>
<keyword evidence="3" id="KW-1185">Reference proteome</keyword>
<gene>
    <name evidence="2" type="ORF">JKG61_20860</name>
</gene>
<accession>A0ABS1RA66</accession>
<sequence>MVKKILQPDFVMTKWFVGKKKNDRVIPATVVFFLFKVAYIDMVIYSLIAKWTGISNDVSIYMVVLLVHLSFLLFGLEKPLKQMIRSEGLERRYKAMSKSEIQKKRALALSLLIFSYIFMCWALVMIFRK</sequence>
<protein>
    <submittedName>
        <fullName evidence="2">Uncharacterized protein</fullName>
    </submittedName>
</protein>
<feature type="transmembrane region" description="Helical" evidence="1">
    <location>
        <begin position="25"/>
        <end position="48"/>
    </location>
</feature>
<evidence type="ECO:0000313" key="3">
    <source>
        <dbReference type="Proteomes" id="UP000625283"/>
    </source>
</evidence>
<keyword evidence="1" id="KW-0472">Membrane</keyword>
<name>A0ABS1RA66_9SPHI</name>